<gene>
    <name evidence="2" type="ORF">LSTR_LSTR013309</name>
</gene>
<sequence length="309" mass="36371">MKEEIVYEQPTQEEQDQFLKEMGVTREQVKKNVHHLKSWLASNSELPAVQDEAFLERFHSHCKFNVEKTKKKLEIYYKTRALEPEILRDRDPLHPSIRQTKEKAFHVTLPRLTPQDKQRVTIMRLFSNDASNLNMDTVLKAGLMMLDLNISRDYASGHILVIDSNDFSTGHLCKLTPSFIRKCDTCSTKAFPHRYSSVHFLNVLPFMQTTMNLFKTFLGPKMSSRILIHSSYETFYEYVPREILPKEYGGTYPFSITEIRDDGYRIMVEERNWFLEQGRIFAELEDKKKDESFKDIFGCKGTFRKIEID</sequence>
<organism evidence="2 3">
    <name type="scientific">Laodelphax striatellus</name>
    <name type="common">Small brown planthopper</name>
    <name type="synonym">Delphax striatella</name>
    <dbReference type="NCBI Taxonomy" id="195883"/>
    <lineage>
        <taxon>Eukaryota</taxon>
        <taxon>Metazoa</taxon>
        <taxon>Ecdysozoa</taxon>
        <taxon>Arthropoda</taxon>
        <taxon>Hexapoda</taxon>
        <taxon>Insecta</taxon>
        <taxon>Pterygota</taxon>
        <taxon>Neoptera</taxon>
        <taxon>Paraneoptera</taxon>
        <taxon>Hemiptera</taxon>
        <taxon>Auchenorrhyncha</taxon>
        <taxon>Fulgoroidea</taxon>
        <taxon>Delphacidae</taxon>
        <taxon>Criomorphinae</taxon>
        <taxon>Laodelphax</taxon>
    </lineage>
</organism>
<dbReference type="SMART" id="SM00516">
    <property type="entry name" value="SEC14"/>
    <property type="match status" value="1"/>
</dbReference>
<dbReference type="SUPFAM" id="SSF52087">
    <property type="entry name" value="CRAL/TRIO domain"/>
    <property type="match status" value="1"/>
</dbReference>
<dbReference type="CDD" id="cd00170">
    <property type="entry name" value="SEC14"/>
    <property type="match status" value="1"/>
</dbReference>
<dbReference type="Pfam" id="PF00650">
    <property type="entry name" value="CRAL_TRIO"/>
    <property type="match status" value="1"/>
</dbReference>
<dbReference type="InterPro" id="IPR036865">
    <property type="entry name" value="CRAL-TRIO_dom_sf"/>
</dbReference>
<dbReference type="Gene3D" id="3.40.525.10">
    <property type="entry name" value="CRAL-TRIO lipid binding domain"/>
    <property type="match status" value="1"/>
</dbReference>
<comment type="caution">
    <text evidence="2">The sequence shown here is derived from an EMBL/GenBank/DDBJ whole genome shotgun (WGS) entry which is preliminary data.</text>
</comment>
<dbReference type="Gene3D" id="1.10.8.20">
    <property type="entry name" value="N-terminal domain of phosphatidylinositol transfer protein sec14p"/>
    <property type="match status" value="1"/>
</dbReference>
<accession>A0A482WFE4</accession>
<proteinExistence type="predicted"/>
<evidence type="ECO:0000313" key="3">
    <source>
        <dbReference type="Proteomes" id="UP000291343"/>
    </source>
</evidence>
<dbReference type="PANTHER" id="PTHR10174:SF222">
    <property type="entry name" value="GH10083P-RELATED"/>
    <property type="match status" value="1"/>
</dbReference>
<dbReference type="PRINTS" id="PR00180">
    <property type="entry name" value="CRETINALDHBP"/>
</dbReference>
<dbReference type="PANTHER" id="PTHR10174">
    <property type="entry name" value="ALPHA-TOCOPHEROL TRANSFER PROTEIN-RELATED"/>
    <property type="match status" value="1"/>
</dbReference>
<dbReference type="GO" id="GO:1902936">
    <property type="term" value="F:phosphatidylinositol bisphosphate binding"/>
    <property type="evidence" value="ECO:0007669"/>
    <property type="project" value="TreeGrafter"/>
</dbReference>
<dbReference type="SUPFAM" id="SSF46938">
    <property type="entry name" value="CRAL/TRIO N-terminal domain"/>
    <property type="match status" value="1"/>
</dbReference>
<protein>
    <recommendedName>
        <fullName evidence="1">CRAL-TRIO domain-containing protein</fullName>
    </recommendedName>
</protein>
<dbReference type="EMBL" id="QKKF02037891">
    <property type="protein sequence ID" value="RZF31911.1"/>
    <property type="molecule type" value="Genomic_DNA"/>
</dbReference>
<dbReference type="InterPro" id="IPR036273">
    <property type="entry name" value="CRAL/TRIO_N_dom_sf"/>
</dbReference>
<reference evidence="2 3" key="1">
    <citation type="journal article" date="2017" name="Gigascience">
        <title>Genome sequence of the small brown planthopper, Laodelphax striatellus.</title>
        <authorList>
            <person name="Zhu J."/>
            <person name="Jiang F."/>
            <person name="Wang X."/>
            <person name="Yang P."/>
            <person name="Bao Y."/>
            <person name="Zhao W."/>
            <person name="Wang W."/>
            <person name="Lu H."/>
            <person name="Wang Q."/>
            <person name="Cui N."/>
            <person name="Li J."/>
            <person name="Chen X."/>
            <person name="Luo L."/>
            <person name="Yu J."/>
            <person name="Kang L."/>
            <person name="Cui F."/>
        </authorList>
    </citation>
    <scope>NUCLEOTIDE SEQUENCE [LARGE SCALE GENOMIC DNA]</scope>
    <source>
        <strain evidence="2">Lst14</strain>
    </source>
</reference>
<feature type="domain" description="CRAL-TRIO" evidence="1">
    <location>
        <begin position="93"/>
        <end position="256"/>
    </location>
</feature>
<dbReference type="AlphaFoldDB" id="A0A482WFE4"/>
<evidence type="ECO:0000313" key="2">
    <source>
        <dbReference type="EMBL" id="RZF31911.1"/>
    </source>
</evidence>
<dbReference type="PROSITE" id="PS50191">
    <property type="entry name" value="CRAL_TRIO"/>
    <property type="match status" value="1"/>
</dbReference>
<dbReference type="GO" id="GO:0016020">
    <property type="term" value="C:membrane"/>
    <property type="evidence" value="ECO:0007669"/>
    <property type="project" value="TreeGrafter"/>
</dbReference>
<name>A0A482WFE4_LAOST</name>
<keyword evidence="3" id="KW-1185">Reference proteome</keyword>
<dbReference type="InterPro" id="IPR001251">
    <property type="entry name" value="CRAL-TRIO_dom"/>
</dbReference>
<evidence type="ECO:0000259" key="1">
    <source>
        <dbReference type="PROSITE" id="PS50191"/>
    </source>
</evidence>
<dbReference type="Gene3D" id="1.20.5.1200">
    <property type="entry name" value="Alpha-tocopherol transfer"/>
    <property type="match status" value="1"/>
</dbReference>
<dbReference type="InParanoid" id="A0A482WFE4"/>
<dbReference type="Proteomes" id="UP000291343">
    <property type="component" value="Unassembled WGS sequence"/>
</dbReference>
<dbReference type="OrthoDB" id="6575879at2759"/>
<dbReference type="SMR" id="A0A482WFE4"/>